<sequence length="528" mass="59234">MIVNESLKHSNEKTPTQALKSGEVTPTHSGNIKNVAPHIVDINMDKDSIQLVQPGEFEPELHYYPRVLNATIHPLISSFFNLGNERIIARYVHLNPQVNEGKLREVLNYSPKHFKWAGSDLFNVTTASGRKQMVIIETNSCPSGQKSMPLLLDNEDSGGYASVLESAFQELINSTDDKIEGELAVIYDKNLMEASGYASTMADITGENVWLVPYFKDSKNVHIKWVPDNVLHICDDSGIWHRIRACFRYVTQKPWNRIPMNSKTKILNPIVSCLAGGRNKMMASKSYEFYNADMIGTGLSIKTPETINNIIKSEIPLWVESMGNHAVLKVPYSNAGQGVYTITNKTELDDFMKTEHHYDKFIVQSLVGNASWSSTTRTGTYYHVGTIPNRKNHTYVSDIRMMVTGSSKGFSPICLYARKARKPLVQNLDDSKGPIPTSWEMLGTNLSVKNPDGSWSTESSRLVLMDRKDFNSLGLGIDDLIDCYIQTVLSTIAIDMMCIKLINDDGSFNFDLFSALNPDKVLLEEIKK</sequence>
<feature type="compositionally biased region" description="Polar residues" evidence="1">
    <location>
        <begin position="13"/>
        <end position="30"/>
    </location>
</feature>
<evidence type="ECO:0000313" key="3">
    <source>
        <dbReference type="Proteomes" id="UP000245699"/>
    </source>
</evidence>
<protein>
    <submittedName>
        <fullName evidence="2">Uncharacterized protein</fullName>
    </submittedName>
</protein>
<accession>A0A2T9YMS3</accession>
<dbReference type="Proteomes" id="UP000245699">
    <property type="component" value="Unassembled WGS sequence"/>
</dbReference>
<dbReference type="AlphaFoldDB" id="A0A2T9YMS3"/>
<proteinExistence type="predicted"/>
<evidence type="ECO:0000256" key="1">
    <source>
        <dbReference type="SAM" id="MobiDB-lite"/>
    </source>
</evidence>
<name>A0A2T9YMS3_9FUNG</name>
<feature type="compositionally biased region" description="Basic and acidic residues" evidence="1">
    <location>
        <begin position="1"/>
        <end position="12"/>
    </location>
</feature>
<organism evidence="2 3">
    <name type="scientific">Furculomyces boomerangus</name>
    <dbReference type="NCBI Taxonomy" id="61424"/>
    <lineage>
        <taxon>Eukaryota</taxon>
        <taxon>Fungi</taxon>
        <taxon>Fungi incertae sedis</taxon>
        <taxon>Zoopagomycota</taxon>
        <taxon>Kickxellomycotina</taxon>
        <taxon>Harpellomycetes</taxon>
        <taxon>Harpellales</taxon>
        <taxon>Harpellaceae</taxon>
        <taxon>Furculomyces</taxon>
    </lineage>
</organism>
<evidence type="ECO:0000313" key="2">
    <source>
        <dbReference type="EMBL" id="PVU93609.1"/>
    </source>
</evidence>
<reference evidence="2 3" key="1">
    <citation type="journal article" date="2018" name="MBio">
        <title>Comparative Genomics Reveals the Core Gene Toolbox for the Fungus-Insect Symbiosis.</title>
        <authorList>
            <person name="Wang Y."/>
            <person name="Stata M."/>
            <person name="Wang W."/>
            <person name="Stajich J.E."/>
            <person name="White M.M."/>
            <person name="Moncalvo J.M."/>
        </authorList>
    </citation>
    <scope>NUCLEOTIDE SEQUENCE [LARGE SCALE GENOMIC DNA]</scope>
    <source>
        <strain evidence="2 3">AUS-77-4</strain>
    </source>
</reference>
<feature type="region of interest" description="Disordered" evidence="1">
    <location>
        <begin position="1"/>
        <end position="30"/>
    </location>
</feature>
<dbReference type="EMBL" id="MBFT01000313">
    <property type="protein sequence ID" value="PVU93609.1"/>
    <property type="molecule type" value="Genomic_DNA"/>
</dbReference>
<dbReference type="OrthoDB" id="10268014at2759"/>
<comment type="caution">
    <text evidence="2">The sequence shown here is derived from an EMBL/GenBank/DDBJ whole genome shotgun (WGS) entry which is preliminary data.</text>
</comment>
<gene>
    <name evidence="2" type="ORF">BB559_003212</name>
</gene>
<keyword evidence="3" id="KW-1185">Reference proteome</keyword>